<dbReference type="Proteomes" id="UP000287651">
    <property type="component" value="Unassembled WGS sequence"/>
</dbReference>
<gene>
    <name evidence="1" type="ORF">B296_00046202</name>
</gene>
<protein>
    <submittedName>
        <fullName evidence="1">Uncharacterized protein</fullName>
    </submittedName>
</protein>
<proteinExistence type="predicted"/>
<comment type="caution">
    <text evidence="1">The sequence shown here is derived from an EMBL/GenBank/DDBJ whole genome shotgun (WGS) entry which is preliminary data.</text>
</comment>
<evidence type="ECO:0000313" key="2">
    <source>
        <dbReference type="Proteomes" id="UP000287651"/>
    </source>
</evidence>
<sequence length="181" mass="19543">CTKFEDVLSAVVEAIVDEKAVIVNVLPTVVEATANKKASIVDVLLAAVKATTDKKASVVDVLPIVVEATANKKASTMDMHPDRLKRASGWSEDDAVGNSLGVHQELAEGIGSLLGWRKGVYRKKTETHRKIVGVAKRLAGSWEEPPIPCFHGAFDGCIVGVGRLIAHTRIFRIRLNFGSKF</sequence>
<name>A0A426X417_ENSVE</name>
<evidence type="ECO:0000313" key="1">
    <source>
        <dbReference type="EMBL" id="RRT34225.1"/>
    </source>
</evidence>
<dbReference type="AlphaFoldDB" id="A0A426X417"/>
<feature type="non-terminal residue" evidence="1">
    <location>
        <position position="1"/>
    </location>
</feature>
<dbReference type="EMBL" id="AMZH03027248">
    <property type="protein sequence ID" value="RRT34225.1"/>
    <property type="molecule type" value="Genomic_DNA"/>
</dbReference>
<organism evidence="1 2">
    <name type="scientific">Ensete ventricosum</name>
    <name type="common">Abyssinian banana</name>
    <name type="synonym">Musa ensete</name>
    <dbReference type="NCBI Taxonomy" id="4639"/>
    <lineage>
        <taxon>Eukaryota</taxon>
        <taxon>Viridiplantae</taxon>
        <taxon>Streptophyta</taxon>
        <taxon>Embryophyta</taxon>
        <taxon>Tracheophyta</taxon>
        <taxon>Spermatophyta</taxon>
        <taxon>Magnoliopsida</taxon>
        <taxon>Liliopsida</taxon>
        <taxon>Zingiberales</taxon>
        <taxon>Musaceae</taxon>
        <taxon>Ensete</taxon>
    </lineage>
</organism>
<accession>A0A426X417</accession>
<reference evidence="1 2" key="1">
    <citation type="journal article" date="2014" name="Agronomy (Basel)">
        <title>A Draft Genome Sequence for Ensete ventricosum, the Drought-Tolerant Tree Against Hunger.</title>
        <authorList>
            <person name="Harrison J."/>
            <person name="Moore K.A."/>
            <person name="Paszkiewicz K."/>
            <person name="Jones T."/>
            <person name="Grant M."/>
            <person name="Ambacheew D."/>
            <person name="Muzemil S."/>
            <person name="Studholme D.J."/>
        </authorList>
    </citation>
    <scope>NUCLEOTIDE SEQUENCE [LARGE SCALE GENOMIC DNA]</scope>
</reference>